<gene>
    <name evidence="4" type="ORF">FOMG_20008</name>
</gene>
<reference evidence="4" key="1">
    <citation type="submission" date="2012-04" db="EMBL/GenBank/DDBJ databases">
        <title>The Genome Sequence of Fusarium oxysporum melonis.</title>
        <authorList>
            <consortium name="The Broad Institute Genome Sequencing Platform"/>
            <person name="Ma L.-J."/>
            <person name="Gale L.R."/>
            <person name="Schwartz D.C."/>
            <person name="Zhou S."/>
            <person name="Corby-Kistler H."/>
            <person name="Young S.K."/>
            <person name="Zeng Q."/>
            <person name="Gargeya S."/>
            <person name="Fitzgerald M."/>
            <person name="Haas B."/>
            <person name="Abouelleil A."/>
            <person name="Alvarado L."/>
            <person name="Arachchi H.M."/>
            <person name="Berlin A."/>
            <person name="Brown A."/>
            <person name="Chapman S.B."/>
            <person name="Chen Z."/>
            <person name="Dunbar C."/>
            <person name="Freedman E."/>
            <person name="Gearin G."/>
            <person name="Goldberg J."/>
            <person name="Griggs A."/>
            <person name="Gujja S."/>
            <person name="Heiman D."/>
            <person name="Howarth C."/>
            <person name="Larson L."/>
            <person name="Lui A."/>
            <person name="MacDonald P.J.P."/>
            <person name="Montmayeur A."/>
            <person name="Murphy C."/>
            <person name="Neiman D."/>
            <person name="Pearson M."/>
            <person name="Priest M."/>
            <person name="Roberts A."/>
            <person name="Saif S."/>
            <person name="Shea T."/>
            <person name="Shenoy N."/>
            <person name="Sisk P."/>
            <person name="Stolte C."/>
            <person name="Sykes S."/>
            <person name="Wortman J."/>
            <person name="Nusbaum C."/>
            <person name="Birren B."/>
        </authorList>
    </citation>
    <scope>NUCLEOTIDE SEQUENCE</scope>
    <source>
        <strain evidence="4">26406</strain>
    </source>
</reference>
<protein>
    <submittedName>
        <fullName evidence="4">S-(Hydroxymethyl)glutathione dehydrogenase/alcohol dehydrogenase</fullName>
    </submittedName>
</protein>
<dbReference type="AlphaFoldDB" id="W9Z3L2"/>
<evidence type="ECO:0000256" key="2">
    <source>
        <dbReference type="ARBA" id="ARBA00022723"/>
    </source>
</evidence>
<proteinExistence type="predicted"/>
<dbReference type="GO" id="GO:0046872">
    <property type="term" value="F:metal ion binding"/>
    <property type="evidence" value="ECO:0007669"/>
    <property type="project" value="UniProtKB-KW"/>
</dbReference>
<dbReference type="HOGENOM" id="CLU_2096982_0_0_1"/>
<keyword evidence="2" id="KW-0479">Metal-binding</keyword>
<dbReference type="VEuPathDB" id="FungiDB:FOMG_20008"/>
<sequence length="116" mass="13197">MINECIRSTRKFGAVGIIGDYVGVTNHFNVGSLMERGIRLIGCGQAPVQKYWEDLLYKVENLTIDPTIMLTHRFKIDDIAKGYYVQEKREKGLVKCFVETRFSARPAPDTPELTTL</sequence>
<reference evidence="4" key="2">
    <citation type="submission" date="2014-02" db="EMBL/GenBank/DDBJ databases">
        <title>Annotation of the Genome Sequence of Fusarium oxysporum f. sp. melonis 26406.</title>
        <authorList>
            <consortium name="The Broad Institute Genomics Platform"/>
            <person name="Ma L.-J."/>
            <person name="Corby-Kistler H."/>
            <person name="Broz K."/>
            <person name="Gale L.R."/>
            <person name="Jonkers W."/>
            <person name="O'Donnell K."/>
            <person name="Ploetz R."/>
            <person name="Steinberg C."/>
            <person name="Schwartz D.C."/>
            <person name="VanEtten H."/>
            <person name="Zhou S."/>
            <person name="Young S.K."/>
            <person name="Zeng Q."/>
            <person name="Gargeya S."/>
            <person name="Fitzgerald M."/>
            <person name="Abouelleil A."/>
            <person name="Alvarado L."/>
            <person name="Chapman S.B."/>
            <person name="Gainer-Dewar J."/>
            <person name="Goldberg J."/>
            <person name="Griggs A."/>
            <person name="Gujja S."/>
            <person name="Hansen M."/>
            <person name="Howarth C."/>
            <person name="Imamovic A."/>
            <person name="Ireland A."/>
            <person name="Larimer J."/>
            <person name="McCowan C."/>
            <person name="Murphy C."/>
            <person name="Pearson M."/>
            <person name="Poon T.W."/>
            <person name="Priest M."/>
            <person name="Roberts A."/>
            <person name="Saif S."/>
            <person name="Shea T."/>
            <person name="Sykes S."/>
            <person name="Wortman J."/>
            <person name="Nusbaum C."/>
            <person name="Birren B."/>
        </authorList>
    </citation>
    <scope>NUCLEOTIDE SEQUENCE</scope>
    <source>
        <strain evidence="4">26406</strain>
    </source>
</reference>
<comment type="cofactor">
    <cofactor evidence="1">
        <name>Zn(2+)</name>
        <dbReference type="ChEBI" id="CHEBI:29105"/>
    </cofactor>
</comment>
<dbReference type="Gene3D" id="3.40.50.720">
    <property type="entry name" value="NAD(P)-binding Rossmann-like Domain"/>
    <property type="match status" value="1"/>
</dbReference>
<dbReference type="EMBL" id="KI981216">
    <property type="protein sequence ID" value="EXK23212.1"/>
    <property type="molecule type" value="Genomic_DNA"/>
</dbReference>
<dbReference type="InterPro" id="IPR036291">
    <property type="entry name" value="NAD(P)-bd_dom_sf"/>
</dbReference>
<dbReference type="SUPFAM" id="SSF51735">
    <property type="entry name" value="NAD(P)-binding Rossmann-fold domains"/>
    <property type="match status" value="1"/>
</dbReference>
<organism evidence="4">
    <name type="scientific">Fusarium oxysporum f. sp. melonis 26406</name>
    <dbReference type="NCBI Taxonomy" id="1089452"/>
    <lineage>
        <taxon>Eukaryota</taxon>
        <taxon>Fungi</taxon>
        <taxon>Dikarya</taxon>
        <taxon>Ascomycota</taxon>
        <taxon>Pezizomycotina</taxon>
        <taxon>Sordariomycetes</taxon>
        <taxon>Hypocreomycetidae</taxon>
        <taxon>Hypocreales</taxon>
        <taxon>Nectriaceae</taxon>
        <taxon>Fusarium</taxon>
        <taxon>Fusarium oxysporum species complex</taxon>
    </lineage>
</organism>
<name>W9Z3L2_FUSOX</name>
<accession>W9Z3L2</accession>
<dbReference type="Proteomes" id="UP000030703">
    <property type="component" value="Unassembled WGS sequence"/>
</dbReference>
<dbReference type="PANTHER" id="PTHR42813">
    <property type="entry name" value="ZINC-TYPE ALCOHOL DEHYDROGENASE-LIKE"/>
    <property type="match status" value="1"/>
</dbReference>
<keyword evidence="3" id="KW-0862">Zinc</keyword>
<dbReference type="Gene3D" id="3.90.180.10">
    <property type="entry name" value="Medium-chain alcohol dehydrogenases, catalytic domain"/>
    <property type="match status" value="1"/>
</dbReference>
<dbReference type="PANTHER" id="PTHR42813:SF1">
    <property type="entry name" value="DEHYDROGENASE, PUTATIVE (AFU_ORTHOLOGUE AFUA_5G03930)-RELATED"/>
    <property type="match status" value="1"/>
</dbReference>
<evidence type="ECO:0000256" key="3">
    <source>
        <dbReference type="ARBA" id="ARBA00022833"/>
    </source>
</evidence>
<evidence type="ECO:0000313" key="4">
    <source>
        <dbReference type="EMBL" id="EXK23212.1"/>
    </source>
</evidence>
<evidence type="ECO:0000256" key="1">
    <source>
        <dbReference type="ARBA" id="ARBA00001947"/>
    </source>
</evidence>